<evidence type="ECO:0000256" key="4">
    <source>
        <dbReference type="ARBA" id="ARBA00023284"/>
    </source>
</evidence>
<dbReference type="GO" id="GO:0016491">
    <property type="term" value="F:oxidoreductase activity"/>
    <property type="evidence" value="ECO:0007669"/>
    <property type="project" value="InterPro"/>
</dbReference>
<reference evidence="6" key="1">
    <citation type="journal article" date="2013" name="Environ. Microbiol.">
        <title>Microbiota from the distal guts of lean and obese adolescents exhibit partial functional redundancy besides clear differences in community structure.</title>
        <authorList>
            <person name="Ferrer M."/>
            <person name="Ruiz A."/>
            <person name="Lanza F."/>
            <person name="Haange S.B."/>
            <person name="Oberbach A."/>
            <person name="Till H."/>
            <person name="Bargiela R."/>
            <person name="Campoy C."/>
            <person name="Segura M.T."/>
            <person name="Richter M."/>
            <person name="von Bergen M."/>
            <person name="Seifert J."/>
            <person name="Suarez A."/>
        </authorList>
    </citation>
    <scope>NUCLEOTIDE SEQUENCE</scope>
</reference>
<dbReference type="InterPro" id="IPR050553">
    <property type="entry name" value="Thioredoxin_ResA/DsbE_sf"/>
</dbReference>
<dbReference type="AlphaFoldDB" id="K1ULP9"/>
<keyword evidence="2" id="KW-0201">Cytochrome c-type biogenesis</keyword>
<comment type="caution">
    <text evidence="6">The sequence shown here is derived from an EMBL/GenBank/DDBJ whole genome shotgun (WGS) entry which is preliminary data.</text>
</comment>
<evidence type="ECO:0000256" key="3">
    <source>
        <dbReference type="ARBA" id="ARBA00023157"/>
    </source>
</evidence>
<evidence type="ECO:0000256" key="1">
    <source>
        <dbReference type="ARBA" id="ARBA00004196"/>
    </source>
</evidence>
<dbReference type="InterPro" id="IPR036249">
    <property type="entry name" value="Thioredoxin-like_sf"/>
</dbReference>
<keyword evidence="4" id="KW-0676">Redox-active center</keyword>
<proteinExistence type="predicted"/>
<dbReference type="Gene3D" id="3.40.30.10">
    <property type="entry name" value="Glutaredoxin"/>
    <property type="match status" value="1"/>
</dbReference>
<keyword evidence="3" id="KW-1015">Disulfide bond</keyword>
<dbReference type="SUPFAM" id="SSF52833">
    <property type="entry name" value="Thioredoxin-like"/>
    <property type="match status" value="1"/>
</dbReference>
<comment type="subcellular location">
    <subcellularLocation>
        <location evidence="1">Cell envelope</location>
    </subcellularLocation>
</comment>
<feature type="domain" description="Redoxin" evidence="5">
    <location>
        <begin position="18"/>
        <end position="71"/>
    </location>
</feature>
<dbReference type="CDD" id="cd02966">
    <property type="entry name" value="TlpA_like_family"/>
    <property type="match status" value="1"/>
</dbReference>
<dbReference type="InterPro" id="IPR013740">
    <property type="entry name" value="Redoxin"/>
</dbReference>
<organism evidence="6">
    <name type="scientific">human gut metagenome</name>
    <dbReference type="NCBI Taxonomy" id="408170"/>
    <lineage>
        <taxon>unclassified sequences</taxon>
        <taxon>metagenomes</taxon>
        <taxon>organismal metagenomes</taxon>
    </lineage>
</organism>
<name>K1ULP9_9ZZZZ</name>
<protein>
    <submittedName>
        <fullName evidence="6">Thiol:disulfide interchange protein TlpA</fullName>
    </submittedName>
</protein>
<sequence length="88" mass="9577">RQPQQRRNPRAVDGSIDEVSGFLSDNGYTFPVVMDTTGDVLSAYGISAFPTTFMIDTEGNVFGYVTGQLTADMMESIVTQTMTGQRVS</sequence>
<dbReference type="Pfam" id="PF08534">
    <property type="entry name" value="Redoxin"/>
    <property type="match status" value="1"/>
</dbReference>
<dbReference type="PANTHER" id="PTHR42852">
    <property type="entry name" value="THIOL:DISULFIDE INTERCHANGE PROTEIN DSBE"/>
    <property type="match status" value="1"/>
</dbReference>
<evidence type="ECO:0000259" key="5">
    <source>
        <dbReference type="Pfam" id="PF08534"/>
    </source>
</evidence>
<dbReference type="EMBL" id="AJWZ01001897">
    <property type="protein sequence ID" value="EKC72456.1"/>
    <property type="molecule type" value="Genomic_DNA"/>
</dbReference>
<evidence type="ECO:0000256" key="2">
    <source>
        <dbReference type="ARBA" id="ARBA00022748"/>
    </source>
</evidence>
<evidence type="ECO:0000313" key="6">
    <source>
        <dbReference type="EMBL" id="EKC72456.1"/>
    </source>
</evidence>
<dbReference type="PANTHER" id="PTHR42852:SF6">
    <property type="entry name" value="THIOL:DISULFIDE INTERCHANGE PROTEIN DSBE"/>
    <property type="match status" value="1"/>
</dbReference>
<dbReference type="GO" id="GO:0017004">
    <property type="term" value="P:cytochrome complex assembly"/>
    <property type="evidence" value="ECO:0007669"/>
    <property type="project" value="UniProtKB-KW"/>
</dbReference>
<dbReference type="GO" id="GO:0030313">
    <property type="term" value="C:cell envelope"/>
    <property type="evidence" value="ECO:0007669"/>
    <property type="project" value="UniProtKB-SubCell"/>
</dbReference>
<gene>
    <name evidence="6" type="ORF">OBE_02880</name>
</gene>
<accession>K1ULP9</accession>
<feature type="non-terminal residue" evidence="6">
    <location>
        <position position="1"/>
    </location>
</feature>